<keyword evidence="1" id="KW-0472">Membrane</keyword>
<gene>
    <name evidence="2" type="ORF">HMPREF9943_00832</name>
</gene>
<evidence type="ECO:0000313" key="2">
    <source>
        <dbReference type="EMBL" id="EMD16790.1"/>
    </source>
</evidence>
<organism evidence="2 3">
    <name type="scientific">Eggerthia catenaformis OT 569 = DSM 20559</name>
    <dbReference type="NCBI Taxonomy" id="999415"/>
    <lineage>
        <taxon>Bacteria</taxon>
        <taxon>Bacillati</taxon>
        <taxon>Bacillota</taxon>
        <taxon>Erysipelotrichia</taxon>
        <taxon>Erysipelotrichales</taxon>
        <taxon>Coprobacillaceae</taxon>
        <taxon>Eggerthia</taxon>
    </lineage>
</organism>
<evidence type="ECO:0000256" key="1">
    <source>
        <dbReference type="SAM" id="Phobius"/>
    </source>
</evidence>
<feature type="transmembrane region" description="Helical" evidence="1">
    <location>
        <begin position="21"/>
        <end position="41"/>
    </location>
</feature>
<dbReference type="OrthoDB" id="2217124at2"/>
<feature type="transmembrane region" description="Helical" evidence="1">
    <location>
        <begin position="47"/>
        <end position="67"/>
    </location>
</feature>
<dbReference type="BioCyc" id="ECAT999415-HMP:GTTI-855-MONOMER"/>
<name>M2Q1I2_9FIRM</name>
<keyword evidence="1" id="KW-1133">Transmembrane helix</keyword>
<keyword evidence="1" id="KW-0812">Transmembrane</keyword>
<dbReference type="EMBL" id="AGEJ01000013">
    <property type="protein sequence ID" value="EMD16790.1"/>
    <property type="molecule type" value="Genomic_DNA"/>
</dbReference>
<dbReference type="Proteomes" id="UP000011758">
    <property type="component" value="Unassembled WGS sequence"/>
</dbReference>
<proteinExistence type="predicted"/>
<accession>M2Q1I2</accession>
<dbReference type="RefSeq" id="WP_004802329.1">
    <property type="nucleotide sequence ID" value="NZ_KB446647.1"/>
</dbReference>
<reference evidence="2 3" key="1">
    <citation type="submission" date="2013-02" db="EMBL/GenBank/DDBJ databases">
        <title>The Genome Sequence of Lactobacillus catenaformis F0143.</title>
        <authorList>
            <consortium name="The Broad Institute Genome Sequencing Platform"/>
            <person name="Earl A."/>
            <person name="Ward D."/>
            <person name="Feldgarden M."/>
            <person name="Gevers D."/>
            <person name="Izard J."/>
            <person name="Blanton J.M."/>
            <person name="Mathney J."/>
            <person name="Dewhirst F.E."/>
            <person name="Young S.K."/>
            <person name="Zeng Q."/>
            <person name="Gargeya S."/>
            <person name="Fitzgerald M."/>
            <person name="Haas B."/>
            <person name="Abouelleil A."/>
            <person name="Alvarado L."/>
            <person name="Arachchi H.M."/>
            <person name="Berlin A."/>
            <person name="Chapman S.B."/>
            <person name="Gearin G."/>
            <person name="Goldberg J."/>
            <person name="Griggs A."/>
            <person name="Gujja S."/>
            <person name="Hansen M."/>
            <person name="Heiman D."/>
            <person name="Howarth C."/>
            <person name="Larimer J."/>
            <person name="Lui A."/>
            <person name="MacDonald P.J.P."/>
            <person name="McCowen C."/>
            <person name="Montmayeur A."/>
            <person name="Murphy C."/>
            <person name="Neiman D."/>
            <person name="Pearson M."/>
            <person name="Priest M."/>
            <person name="Roberts A."/>
            <person name="Saif S."/>
            <person name="Shea T."/>
            <person name="Sisk P."/>
            <person name="Stolte C."/>
            <person name="Sykes S."/>
            <person name="Wortman J."/>
            <person name="Nusbaum C."/>
            <person name="Birren B."/>
        </authorList>
    </citation>
    <scope>NUCLEOTIDE SEQUENCE [LARGE SCALE GENOMIC DNA]</scope>
    <source>
        <strain evidence="2 3">OT 569</strain>
    </source>
</reference>
<protein>
    <submittedName>
        <fullName evidence="2">Uncharacterized protein</fullName>
    </submittedName>
</protein>
<evidence type="ECO:0000313" key="3">
    <source>
        <dbReference type="Proteomes" id="UP000011758"/>
    </source>
</evidence>
<sequence length="69" mass="7840">MKRYELTATTAKSDIIAGLMFPVIIMTPILAIQLISFYLKLNDFFKSYPVLLLLIVLVFLSASFLLVKK</sequence>
<comment type="caution">
    <text evidence="2">The sequence shown here is derived from an EMBL/GenBank/DDBJ whole genome shotgun (WGS) entry which is preliminary data.</text>
</comment>
<dbReference type="AlphaFoldDB" id="M2Q1I2"/>
<dbReference type="PATRIC" id="fig|999415.3.peg.838"/>
<keyword evidence="3" id="KW-1185">Reference proteome</keyword>